<dbReference type="AlphaFoldDB" id="A0A0E0QF66"/>
<name>A0A0E0QF66_ORYRU</name>
<sequence length="198" mass="22123">MAAALRFAARKVSGRALQQATAFVPPSPAVREEQRRLLPRLIPGAGGRMPLLRSFSSAGAAPNNKKHDHLPQSKHIVDVELELSRIPASIRPQVKTWYDRHFPHTEPTVNGESGISNKEPASLRAQVEEKKIELFHLLSQLEYSGENSNLEDERILRQLPPYRELKHLVNGYGIKLVVKRIAIASVLSAIFITAMVKM</sequence>
<keyword evidence="1" id="KW-1133">Transmembrane helix</keyword>
<proteinExistence type="predicted"/>
<keyword evidence="3" id="KW-1185">Reference proteome</keyword>
<accession>A0A0E0QF66</accession>
<evidence type="ECO:0000313" key="2">
    <source>
        <dbReference type="EnsemblPlants" id="ORUFI08G05480.1"/>
    </source>
</evidence>
<reference evidence="3" key="1">
    <citation type="submission" date="2013-06" db="EMBL/GenBank/DDBJ databases">
        <authorList>
            <person name="Zhao Q."/>
        </authorList>
    </citation>
    <scope>NUCLEOTIDE SEQUENCE</scope>
    <source>
        <strain evidence="3">cv. W1943</strain>
    </source>
</reference>
<dbReference type="Gramene" id="ORUFI08G05480.1">
    <property type="protein sequence ID" value="ORUFI08G05480.1"/>
    <property type="gene ID" value="ORUFI08G05480"/>
</dbReference>
<evidence type="ECO:0000256" key="1">
    <source>
        <dbReference type="SAM" id="Phobius"/>
    </source>
</evidence>
<organism evidence="2 3">
    <name type="scientific">Oryza rufipogon</name>
    <name type="common">Brownbeard rice</name>
    <name type="synonym">Asian wild rice</name>
    <dbReference type="NCBI Taxonomy" id="4529"/>
    <lineage>
        <taxon>Eukaryota</taxon>
        <taxon>Viridiplantae</taxon>
        <taxon>Streptophyta</taxon>
        <taxon>Embryophyta</taxon>
        <taxon>Tracheophyta</taxon>
        <taxon>Spermatophyta</taxon>
        <taxon>Magnoliopsida</taxon>
        <taxon>Liliopsida</taxon>
        <taxon>Poales</taxon>
        <taxon>Poaceae</taxon>
        <taxon>BOP clade</taxon>
        <taxon>Oryzoideae</taxon>
        <taxon>Oryzeae</taxon>
        <taxon>Oryzinae</taxon>
        <taxon>Oryza</taxon>
    </lineage>
</organism>
<keyword evidence="1" id="KW-0812">Transmembrane</keyword>
<dbReference type="OMA" id="HFPHAES"/>
<protein>
    <submittedName>
        <fullName evidence="2">Uncharacterized protein</fullName>
    </submittedName>
</protein>
<dbReference type="Proteomes" id="UP000008022">
    <property type="component" value="Unassembled WGS sequence"/>
</dbReference>
<dbReference type="EnsemblPlants" id="ORUFI08G05480.1">
    <property type="protein sequence ID" value="ORUFI08G05480.1"/>
    <property type="gene ID" value="ORUFI08G05480"/>
</dbReference>
<dbReference type="HOGENOM" id="CLU_139415_0_0_1"/>
<keyword evidence="1" id="KW-0472">Membrane</keyword>
<feature type="transmembrane region" description="Helical" evidence="1">
    <location>
        <begin position="176"/>
        <end position="196"/>
    </location>
</feature>
<evidence type="ECO:0000313" key="3">
    <source>
        <dbReference type="Proteomes" id="UP000008022"/>
    </source>
</evidence>
<reference evidence="2" key="2">
    <citation type="submission" date="2015-06" db="UniProtKB">
        <authorList>
            <consortium name="EnsemblPlants"/>
        </authorList>
    </citation>
    <scope>IDENTIFICATION</scope>
</reference>